<feature type="non-terminal residue" evidence="2">
    <location>
        <position position="1"/>
    </location>
</feature>
<accession>A0A1R3IYV7</accession>
<feature type="region of interest" description="Disordered" evidence="1">
    <location>
        <begin position="184"/>
        <end position="213"/>
    </location>
</feature>
<comment type="caution">
    <text evidence="2">The sequence shown here is derived from an EMBL/GenBank/DDBJ whole genome shotgun (WGS) entry which is preliminary data.</text>
</comment>
<dbReference type="AlphaFoldDB" id="A0A1R3IYV7"/>
<keyword evidence="3" id="KW-1185">Reference proteome</keyword>
<name>A0A1R3IYV7_9ROSI</name>
<sequence>MAVCRERYEASLIELIMDMKSKVDLIYEMAASLGGEDGKGYNPEYSGKADDLPCLDLSIGYCWKSRITKAKYSFDRNELPFTEGVMVEDDDNGRATMLGNIQKSGGIERSHIHHENSFAIEDELRHVSNMKIVRKKPSCAPTGKRKRGPGVKLRCSAAKGRSNVKLKGSNCASILVDFGAKNGKGMEYDDPYSPPYPTERVKTPSFWRTGSKK</sequence>
<protein>
    <submittedName>
        <fullName evidence="2">Uncharacterized protein</fullName>
    </submittedName>
</protein>
<dbReference type="EMBL" id="AWUE01017265">
    <property type="protein sequence ID" value="OMO87730.1"/>
    <property type="molecule type" value="Genomic_DNA"/>
</dbReference>
<evidence type="ECO:0000313" key="2">
    <source>
        <dbReference type="EMBL" id="OMO87730.1"/>
    </source>
</evidence>
<evidence type="ECO:0000313" key="3">
    <source>
        <dbReference type="Proteomes" id="UP000187203"/>
    </source>
</evidence>
<dbReference type="Proteomes" id="UP000187203">
    <property type="component" value="Unassembled WGS sequence"/>
</dbReference>
<evidence type="ECO:0000256" key="1">
    <source>
        <dbReference type="SAM" id="MobiDB-lite"/>
    </source>
</evidence>
<reference evidence="3" key="1">
    <citation type="submission" date="2013-09" db="EMBL/GenBank/DDBJ databases">
        <title>Corchorus olitorius genome sequencing.</title>
        <authorList>
            <person name="Alam M."/>
            <person name="Haque M.S."/>
            <person name="Islam M.S."/>
            <person name="Emdad E.M."/>
            <person name="Islam M.M."/>
            <person name="Ahmed B."/>
            <person name="Halim A."/>
            <person name="Hossen Q.M.M."/>
            <person name="Hossain M.Z."/>
            <person name="Ahmed R."/>
            <person name="Khan M.M."/>
            <person name="Islam R."/>
            <person name="Rashid M.M."/>
            <person name="Khan S.A."/>
            <person name="Rahman M.S."/>
            <person name="Alam M."/>
            <person name="Yahiya A.S."/>
            <person name="Khan M.S."/>
            <person name="Azam M.S."/>
            <person name="Haque T."/>
            <person name="Lashkar M.Z.H."/>
            <person name="Akhand A.I."/>
            <person name="Morshed G."/>
            <person name="Roy S."/>
            <person name="Uddin K.S."/>
            <person name="Rabeya T."/>
            <person name="Hossain A.S."/>
            <person name="Chowdhury A."/>
            <person name="Snigdha A.R."/>
            <person name="Mortoza M.S."/>
            <person name="Matin S.A."/>
            <person name="Hoque S.M.E."/>
            <person name="Islam M.K."/>
            <person name="Roy D.K."/>
            <person name="Haider R."/>
            <person name="Moosa M.M."/>
            <person name="Elias S.M."/>
            <person name="Hasan A.M."/>
            <person name="Jahan S."/>
            <person name="Shafiuddin M."/>
            <person name="Mahmood N."/>
            <person name="Shommy N.S."/>
        </authorList>
    </citation>
    <scope>NUCLEOTIDE SEQUENCE [LARGE SCALE GENOMIC DNA]</scope>
    <source>
        <strain evidence="3">cv. O-4</strain>
    </source>
</reference>
<organism evidence="2 3">
    <name type="scientific">Corchorus olitorius</name>
    <dbReference type="NCBI Taxonomy" id="93759"/>
    <lineage>
        <taxon>Eukaryota</taxon>
        <taxon>Viridiplantae</taxon>
        <taxon>Streptophyta</taxon>
        <taxon>Embryophyta</taxon>
        <taxon>Tracheophyta</taxon>
        <taxon>Spermatophyta</taxon>
        <taxon>Magnoliopsida</taxon>
        <taxon>eudicotyledons</taxon>
        <taxon>Gunneridae</taxon>
        <taxon>Pentapetalae</taxon>
        <taxon>rosids</taxon>
        <taxon>malvids</taxon>
        <taxon>Malvales</taxon>
        <taxon>Malvaceae</taxon>
        <taxon>Grewioideae</taxon>
        <taxon>Apeibeae</taxon>
        <taxon>Corchorus</taxon>
    </lineage>
</organism>
<proteinExistence type="predicted"/>
<gene>
    <name evidence="2" type="ORF">COLO4_20597</name>
</gene>